<comment type="caution">
    <text evidence="1">The sequence shown here is derived from an EMBL/GenBank/DDBJ whole genome shotgun (WGS) entry which is preliminary data.</text>
</comment>
<accession>A0ABT1PT50</accession>
<dbReference type="SUPFAM" id="SSF53850">
    <property type="entry name" value="Periplasmic binding protein-like II"/>
    <property type="match status" value="1"/>
</dbReference>
<dbReference type="RefSeq" id="WP_255918601.1">
    <property type="nucleotide sequence ID" value="NZ_JANFNG010000002.1"/>
</dbReference>
<evidence type="ECO:0000313" key="2">
    <source>
        <dbReference type="Proteomes" id="UP001057702"/>
    </source>
</evidence>
<gene>
    <name evidence="1" type="ORF">NGB36_03750</name>
</gene>
<sequence>MVWDPTDPSTVEQKIFVDRDYSGMVMNIGQSCDPWIVAQTLILPGPFNMFGSTDPTVVGLLAKIQSEPEQAATADLQALNTHLVQQGWFAPLYRMTYLLVTDKNVKAALQSGMAVSSI</sequence>
<evidence type="ECO:0000313" key="1">
    <source>
        <dbReference type="EMBL" id="MCQ4079730.1"/>
    </source>
</evidence>
<dbReference type="EMBL" id="JANFNG010000002">
    <property type="protein sequence ID" value="MCQ4079730.1"/>
    <property type="molecule type" value="Genomic_DNA"/>
</dbReference>
<reference evidence="1" key="1">
    <citation type="submission" date="2022-06" db="EMBL/GenBank/DDBJ databases">
        <title>Draft genome sequence of Streptomyces sp. RB6PN25 isolated from peat swamp forest in Thailand.</title>
        <authorList>
            <person name="Duangmal K."/>
            <person name="Klaysubun C."/>
        </authorList>
    </citation>
    <scope>NUCLEOTIDE SEQUENCE</scope>
    <source>
        <strain evidence="1">RB6PN25</strain>
    </source>
</reference>
<dbReference type="Gene3D" id="3.10.105.10">
    <property type="entry name" value="Dipeptide-binding Protein, Domain 3"/>
    <property type="match status" value="1"/>
</dbReference>
<name>A0ABT1PT50_9ACTN</name>
<proteinExistence type="predicted"/>
<dbReference type="Proteomes" id="UP001057702">
    <property type="component" value="Unassembled WGS sequence"/>
</dbReference>
<protein>
    <recommendedName>
        <fullName evidence="3">Solute-binding protein family 5 domain-containing protein</fullName>
    </recommendedName>
</protein>
<keyword evidence="2" id="KW-1185">Reference proteome</keyword>
<organism evidence="1 2">
    <name type="scientific">Streptomyces humicola</name>
    <dbReference type="NCBI Taxonomy" id="2953240"/>
    <lineage>
        <taxon>Bacteria</taxon>
        <taxon>Bacillati</taxon>
        <taxon>Actinomycetota</taxon>
        <taxon>Actinomycetes</taxon>
        <taxon>Kitasatosporales</taxon>
        <taxon>Streptomycetaceae</taxon>
        <taxon>Streptomyces</taxon>
    </lineage>
</organism>
<evidence type="ECO:0008006" key="3">
    <source>
        <dbReference type="Google" id="ProtNLM"/>
    </source>
</evidence>